<keyword evidence="3" id="KW-1185">Reference proteome</keyword>
<dbReference type="AlphaFoldDB" id="A0A1R3HD40"/>
<evidence type="ECO:0000256" key="1">
    <source>
        <dbReference type="SAM" id="MobiDB-lite"/>
    </source>
</evidence>
<reference evidence="2 3" key="1">
    <citation type="submission" date="2013-09" db="EMBL/GenBank/DDBJ databases">
        <title>Corchorus capsularis genome sequencing.</title>
        <authorList>
            <person name="Alam M."/>
            <person name="Haque M.S."/>
            <person name="Islam M.S."/>
            <person name="Emdad E.M."/>
            <person name="Islam M.M."/>
            <person name="Ahmed B."/>
            <person name="Halim A."/>
            <person name="Hossen Q.M.M."/>
            <person name="Hossain M.Z."/>
            <person name="Ahmed R."/>
            <person name="Khan M.M."/>
            <person name="Islam R."/>
            <person name="Rashid M.M."/>
            <person name="Khan S.A."/>
            <person name="Rahman M.S."/>
            <person name="Alam M."/>
        </authorList>
    </citation>
    <scope>NUCLEOTIDE SEQUENCE [LARGE SCALE GENOMIC DNA]</scope>
    <source>
        <strain evidence="3">cv. CVL-1</strain>
        <tissue evidence="2">Whole seedling</tissue>
    </source>
</reference>
<comment type="caution">
    <text evidence="2">The sequence shown here is derived from an EMBL/GenBank/DDBJ whole genome shotgun (WGS) entry which is preliminary data.</text>
</comment>
<evidence type="ECO:0000313" key="3">
    <source>
        <dbReference type="Proteomes" id="UP000188268"/>
    </source>
</evidence>
<name>A0A1R3HD40_COCAP</name>
<dbReference type="Proteomes" id="UP000188268">
    <property type="component" value="Unassembled WGS sequence"/>
</dbReference>
<feature type="region of interest" description="Disordered" evidence="1">
    <location>
        <begin position="1"/>
        <end position="21"/>
    </location>
</feature>
<evidence type="ECO:0000313" key="2">
    <source>
        <dbReference type="EMBL" id="OMO68235.1"/>
    </source>
</evidence>
<gene>
    <name evidence="2" type="ORF">CCACVL1_20021</name>
</gene>
<protein>
    <submittedName>
        <fullName evidence="2">Uncharacterized protein</fullName>
    </submittedName>
</protein>
<proteinExistence type="predicted"/>
<organism evidence="2 3">
    <name type="scientific">Corchorus capsularis</name>
    <name type="common">Jute</name>
    <dbReference type="NCBI Taxonomy" id="210143"/>
    <lineage>
        <taxon>Eukaryota</taxon>
        <taxon>Viridiplantae</taxon>
        <taxon>Streptophyta</taxon>
        <taxon>Embryophyta</taxon>
        <taxon>Tracheophyta</taxon>
        <taxon>Spermatophyta</taxon>
        <taxon>Magnoliopsida</taxon>
        <taxon>eudicotyledons</taxon>
        <taxon>Gunneridae</taxon>
        <taxon>Pentapetalae</taxon>
        <taxon>rosids</taxon>
        <taxon>malvids</taxon>
        <taxon>Malvales</taxon>
        <taxon>Malvaceae</taxon>
        <taxon>Grewioideae</taxon>
        <taxon>Apeibeae</taxon>
        <taxon>Corchorus</taxon>
    </lineage>
</organism>
<accession>A0A1R3HD40</accession>
<sequence length="21" mass="2263">MAENKAITSKAENKAITSKVK</sequence>
<dbReference type="EMBL" id="AWWV01012223">
    <property type="protein sequence ID" value="OMO68235.1"/>
    <property type="molecule type" value="Genomic_DNA"/>
</dbReference>